<dbReference type="EMBL" id="HACG01009948">
    <property type="protein sequence ID" value="CEK56813.1"/>
    <property type="molecule type" value="Transcribed_RNA"/>
</dbReference>
<sequence>KCLKLKNVTLKMRIMKNSASGVLDNFTVWVASGSLLTLARTSLIENLDLLNSQCLLQRNFIVESLKMKFALKKKAFCKLEGAGNKKSLVSIAKKCDSKDAATQNNQNETSNSVVVTEFRNDFKMELMPNYQIEAGNKENCRPWFAEEAYMNLIHHLEKCFSPEMYKDDLGPLLS</sequence>
<proteinExistence type="predicted"/>
<organism evidence="1">
    <name type="scientific">Arion vulgaris</name>
    <dbReference type="NCBI Taxonomy" id="1028688"/>
    <lineage>
        <taxon>Eukaryota</taxon>
        <taxon>Metazoa</taxon>
        <taxon>Spiralia</taxon>
        <taxon>Lophotrochozoa</taxon>
        <taxon>Mollusca</taxon>
        <taxon>Gastropoda</taxon>
        <taxon>Heterobranchia</taxon>
        <taxon>Euthyneura</taxon>
        <taxon>Panpulmonata</taxon>
        <taxon>Eupulmonata</taxon>
        <taxon>Stylommatophora</taxon>
        <taxon>Helicina</taxon>
        <taxon>Arionoidea</taxon>
        <taxon>Arionidae</taxon>
        <taxon>Arion</taxon>
    </lineage>
</organism>
<gene>
    <name evidence="1" type="primary">ORF28587</name>
</gene>
<dbReference type="AlphaFoldDB" id="A0A0B6YKS6"/>
<feature type="non-terminal residue" evidence="1">
    <location>
        <position position="174"/>
    </location>
</feature>
<evidence type="ECO:0000313" key="1">
    <source>
        <dbReference type="EMBL" id="CEK56813.1"/>
    </source>
</evidence>
<reference evidence="1" key="1">
    <citation type="submission" date="2014-12" db="EMBL/GenBank/DDBJ databases">
        <title>Insight into the proteome of Arion vulgaris.</title>
        <authorList>
            <person name="Aradska J."/>
            <person name="Bulat T."/>
            <person name="Smidak R."/>
            <person name="Sarate P."/>
            <person name="Gangsoo J."/>
            <person name="Sialana F."/>
            <person name="Bilban M."/>
            <person name="Lubec G."/>
        </authorList>
    </citation>
    <scope>NUCLEOTIDE SEQUENCE</scope>
    <source>
        <tissue evidence="1">Skin</tissue>
    </source>
</reference>
<feature type="non-terminal residue" evidence="1">
    <location>
        <position position="1"/>
    </location>
</feature>
<name>A0A0B6YKS6_9EUPU</name>
<accession>A0A0B6YKS6</accession>
<protein>
    <submittedName>
        <fullName evidence="1">Uncharacterized protein</fullName>
    </submittedName>
</protein>